<dbReference type="AlphaFoldDB" id="A0A2I1CUY3"/>
<keyword evidence="1" id="KW-1133">Transmembrane helix</keyword>
<protein>
    <submittedName>
        <fullName evidence="2">Uncharacterized protein</fullName>
    </submittedName>
</protein>
<evidence type="ECO:0000313" key="2">
    <source>
        <dbReference type="EMBL" id="PKY01429.1"/>
    </source>
</evidence>
<proteinExistence type="predicted"/>
<comment type="caution">
    <text evidence="2">The sequence shown here is derived from an EMBL/GenBank/DDBJ whole genome shotgun (WGS) entry which is preliminary data.</text>
</comment>
<dbReference type="VEuPathDB" id="FungiDB:P168DRAFT_48902"/>
<accession>A0A2I1CUY3</accession>
<organism evidence="2 3">
    <name type="scientific">Aspergillus campestris (strain IBT 28561)</name>
    <dbReference type="NCBI Taxonomy" id="1392248"/>
    <lineage>
        <taxon>Eukaryota</taxon>
        <taxon>Fungi</taxon>
        <taxon>Dikarya</taxon>
        <taxon>Ascomycota</taxon>
        <taxon>Pezizomycotina</taxon>
        <taxon>Eurotiomycetes</taxon>
        <taxon>Eurotiomycetidae</taxon>
        <taxon>Eurotiales</taxon>
        <taxon>Aspergillaceae</taxon>
        <taxon>Aspergillus</taxon>
        <taxon>Aspergillus subgen. Circumdati</taxon>
    </lineage>
</organism>
<reference evidence="2" key="1">
    <citation type="submission" date="2016-12" db="EMBL/GenBank/DDBJ databases">
        <title>The genomes of Aspergillus section Nigri reveals drivers in fungal speciation.</title>
        <authorList>
            <consortium name="DOE Joint Genome Institute"/>
            <person name="Vesth T.C."/>
            <person name="Nybo J."/>
            <person name="Theobald S."/>
            <person name="Brandl J."/>
            <person name="Frisvad J.C."/>
            <person name="Nielsen K.F."/>
            <person name="Lyhne E.K."/>
            <person name="Kogle M.E."/>
            <person name="Kuo A."/>
            <person name="Riley R."/>
            <person name="Clum A."/>
            <person name="Nolan M."/>
            <person name="Lipzen A."/>
            <person name="Salamov A."/>
            <person name="Henrissat B."/>
            <person name="Wiebenga A."/>
            <person name="De vries R.P."/>
            <person name="Grigoriev I.V."/>
            <person name="Mortensen U.H."/>
            <person name="Andersen M.R."/>
            <person name="Baker S.E."/>
        </authorList>
    </citation>
    <scope>NUCLEOTIDE SEQUENCE</scope>
    <source>
        <strain evidence="2">IBT 28561</strain>
    </source>
</reference>
<dbReference type="EMBL" id="MSFM01000011">
    <property type="protein sequence ID" value="PKY01429.1"/>
    <property type="molecule type" value="Genomic_DNA"/>
</dbReference>
<keyword evidence="1" id="KW-0472">Membrane</keyword>
<evidence type="ECO:0000313" key="3">
    <source>
        <dbReference type="Proteomes" id="UP000234254"/>
    </source>
</evidence>
<name>A0A2I1CUY3_ASPC2</name>
<dbReference type="GeneID" id="36549501"/>
<sequence length="60" mass="7031">MDSEFLVCGSMWSSWPRLPFSCFFFFFFFFLIWVFNSSSPYKACIIPIAVTTTRMSPDHG</sequence>
<keyword evidence="1" id="KW-0812">Transmembrane</keyword>
<dbReference type="Proteomes" id="UP000234254">
    <property type="component" value="Unassembled WGS sequence"/>
</dbReference>
<keyword evidence="3" id="KW-1185">Reference proteome</keyword>
<evidence type="ECO:0000256" key="1">
    <source>
        <dbReference type="SAM" id="Phobius"/>
    </source>
</evidence>
<feature type="transmembrane region" description="Helical" evidence="1">
    <location>
        <begin position="18"/>
        <end position="35"/>
    </location>
</feature>
<dbReference type="RefSeq" id="XP_024690023.1">
    <property type="nucleotide sequence ID" value="XM_024841972.1"/>
</dbReference>
<gene>
    <name evidence="2" type="ORF">P168DRAFT_48902</name>
</gene>